<feature type="transmembrane region" description="Helical" evidence="1">
    <location>
        <begin position="20"/>
        <end position="37"/>
    </location>
</feature>
<evidence type="ECO:0000256" key="1">
    <source>
        <dbReference type="SAM" id="Phobius"/>
    </source>
</evidence>
<proteinExistence type="predicted"/>
<dbReference type="AlphaFoldDB" id="A0A7R9C1B2"/>
<sequence length="268" mass="29195">RYFLRSLAYVNPKTLAPTSAIIFTGLISMAMSLLFRITDMIKLTNAGCLLTYIIVSGSLIILRYDPPPFLTRARFAINGASSLDNSKDSECLWHDELANPPGACGLCQGLQLLLRPFKRGSVILACLLVIIFATAGIGTVVRLRYDDLVELHHGVLAIVVCLGLLIILGTSASRTLVICSYDQRPLPSSFHVPGVPVMPIISIICYVALLMTLDAVAWALFGVTTLIGMLMYFCYGLTHGSDADIGERFERASLRGEGETRSISLCYD</sequence>
<feature type="transmembrane region" description="Helical" evidence="1">
    <location>
        <begin position="43"/>
        <end position="64"/>
    </location>
</feature>
<organism evidence="3">
    <name type="scientific">Notodromas monacha</name>
    <dbReference type="NCBI Taxonomy" id="399045"/>
    <lineage>
        <taxon>Eukaryota</taxon>
        <taxon>Metazoa</taxon>
        <taxon>Ecdysozoa</taxon>
        <taxon>Arthropoda</taxon>
        <taxon>Crustacea</taxon>
        <taxon>Oligostraca</taxon>
        <taxon>Ostracoda</taxon>
        <taxon>Podocopa</taxon>
        <taxon>Podocopida</taxon>
        <taxon>Cypridocopina</taxon>
        <taxon>Cypridoidea</taxon>
        <taxon>Cyprididae</taxon>
        <taxon>Notodromas</taxon>
    </lineage>
</organism>
<keyword evidence="1" id="KW-0812">Transmembrane</keyword>
<feature type="domain" description="Cationic amino acid transporter C-terminal" evidence="2">
    <location>
        <begin position="190"/>
        <end position="239"/>
    </location>
</feature>
<accession>A0A7R9C1B2</accession>
<dbReference type="Proteomes" id="UP000678499">
    <property type="component" value="Unassembled WGS sequence"/>
</dbReference>
<reference evidence="3" key="1">
    <citation type="submission" date="2020-11" db="EMBL/GenBank/DDBJ databases">
        <authorList>
            <person name="Tran Van P."/>
        </authorList>
    </citation>
    <scope>NUCLEOTIDE SEQUENCE</scope>
</reference>
<dbReference type="PANTHER" id="PTHR43243">
    <property type="entry name" value="INNER MEMBRANE TRANSPORTER YGJI-RELATED"/>
    <property type="match status" value="1"/>
</dbReference>
<feature type="transmembrane region" description="Helical" evidence="1">
    <location>
        <begin position="122"/>
        <end position="145"/>
    </location>
</feature>
<keyword evidence="1" id="KW-1133">Transmembrane helix</keyword>
<feature type="transmembrane region" description="Helical" evidence="1">
    <location>
        <begin position="190"/>
        <end position="209"/>
    </location>
</feature>
<dbReference type="GO" id="GO:0005886">
    <property type="term" value="C:plasma membrane"/>
    <property type="evidence" value="ECO:0007669"/>
    <property type="project" value="TreeGrafter"/>
</dbReference>
<keyword evidence="1" id="KW-0472">Membrane</keyword>
<evidence type="ECO:0000313" key="4">
    <source>
        <dbReference type="Proteomes" id="UP000678499"/>
    </source>
</evidence>
<feature type="non-terminal residue" evidence="3">
    <location>
        <position position="268"/>
    </location>
</feature>
<dbReference type="EMBL" id="CAJPEX010006239">
    <property type="protein sequence ID" value="CAG0923986.1"/>
    <property type="molecule type" value="Genomic_DNA"/>
</dbReference>
<evidence type="ECO:0000313" key="3">
    <source>
        <dbReference type="EMBL" id="CAD7283834.1"/>
    </source>
</evidence>
<protein>
    <recommendedName>
        <fullName evidence="2">Cationic amino acid transporter C-terminal domain-containing protein</fullName>
    </recommendedName>
</protein>
<evidence type="ECO:0000259" key="2">
    <source>
        <dbReference type="Pfam" id="PF13906"/>
    </source>
</evidence>
<dbReference type="PANTHER" id="PTHR43243:SF105">
    <property type="entry name" value="CATIONIC AMINO ACID TRANSPORTER C-TERMINAL DOMAIN-CONTAINING PROTEIN"/>
    <property type="match status" value="1"/>
</dbReference>
<dbReference type="EMBL" id="OA888276">
    <property type="protein sequence ID" value="CAD7283834.1"/>
    <property type="molecule type" value="Genomic_DNA"/>
</dbReference>
<gene>
    <name evidence="3" type="ORF">NMOB1V02_LOCUS11444</name>
</gene>
<dbReference type="Gene3D" id="1.20.1740.10">
    <property type="entry name" value="Amino acid/polyamine transporter I"/>
    <property type="match status" value="1"/>
</dbReference>
<dbReference type="InterPro" id="IPR029485">
    <property type="entry name" value="CAT_C"/>
</dbReference>
<name>A0A7R9C1B2_9CRUS</name>
<dbReference type="Pfam" id="PF13906">
    <property type="entry name" value="AA_permease_C"/>
    <property type="match status" value="1"/>
</dbReference>
<dbReference type="OrthoDB" id="6507024at2759"/>
<dbReference type="GO" id="GO:0015171">
    <property type="term" value="F:amino acid transmembrane transporter activity"/>
    <property type="evidence" value="ECO:0007669"/>
    <property type="project" value="TreeGrafter"/>
</dbReference>
<keyword evidence="4" id="KW-1185">Reference proteome</keyword>
<feature type="transmembrane region" description="Helical" evidence="1">
    <location>
        <begin position="151"/>
        <end position="169"/>
    </location>
</feature>
<feature type="transmembrane region" description="Helical" evidence="1">
    <location>
        <begin position="215"/>
        <end position="235"/>
    </location>
</feature>